<comment type="caution">
    <text evidence="6">The sequence shown here is derived from an EMBL/GenBank/DDBJ whole genome shotgun (WGS) entry which is preliminary data.</text>
</comment>
<dbReference type="EMBL" id="JAPKNK010000005">
    <property type="protein sequence ID" value="MCX5570152.1"/>
    <property type="molecule type" value="Genomic_DNA"/>
</dbReference>
<feature type="chain" id="PRO_5040926430" evidence="4">
    <location>
        <begin position="27"/>
        <end position="326"/>
    </location>
</feature>
<evidence type="ECO:0000259" key="5">
    <source>
        <dbReference type="Pfam" id="PF13407"/>
    </source>
</evidence>
<keyword evidence="3 4" id="KW-0732">Signal</keyword>
<name>A0A9X3ILR6_9HYPH</name>
<protein>
    <submittedName>
        <fullName evidence="6">Substrate-binding domain-containing protein</fullName>
    </submittedName>
</protein>
<dbReference type="PANTHER" id="PTHR46847:SF1">
    <property type="entry name" value="D-ALLOSE-BINDING PERIPLASMIC PROTEIN-RELATED"/>
    <property type="match status" value="1"/>
</dbReference>
<proteinExistence type="inferred from homology"/>
<dbReference type="InterPro" id="IPR025997">
    <property type="entry name" value="SBP_2_dom"/>
</dbReference>
<evidence type="ECO:0000256" key="1">
    <source>
        <dbReference type="ARBA" id="ARBA00004196"/>
    </source>
</evidence>
<organism evidence="6 7">
    <name type="scientific">Kaistia nematophila</name>
    <dbReference type="NCBI Taxonomy" id="2994654"/>
    <lineage>
        <taxon>Bacteria</taxon>
        <taxon>Pseudomonadati</taxon>
        <taxon>Pseudomonadota</taxon>
        <taxon>Alphaproteobacteria</taxon>
        <taxon>Hyphomicrobiales</taxon>
        <taxon>Kaistiaceae</taxon>
        <taxon>Kaistia</taxon>
    </lineage>
</organism>
<dbReference type="RefSeq" id="WP_266339124.1">
    <property type="nucleotide sequence ID" value="NZ_JAPKNK010000005.1"/>
</dbReference>
<dbReference type="SUPFAM" id="SSF53822">
    <property type="entry name" value="Periplasmic binding protein-like I"/>
    <property type="match status" value="1"/>
</dbReference>
<evidence type="ECO:0000313" key="6">
    <source>
        <dbReference type="EMBL" id="MCX5570152.1"/>
    </source>
</evidence>
<feature type="domain" description="Periplasmic binding protein" evidence="5">
    <location>
        <begin position="57"/>
        <end position="290"/>
    </location>
</feature>
<dbReference type="Pfam" id="PF13407">
    <property type="entry name" value="Peripla_BP_4"/>
    <property type="match status" value="1"/>
</dbReference>
<dbReference type="PANTHER" id="PTHR46847">
    <property type="entry name" value="D-ALLOSE-BINDING PERIPLASMIC PROTEIN-RELATED"/>
    <property type="match status" value="1"/>
</dbReference>
<comment type="subcellular location">
    <subcellularLocation>
        <location evidence="1">Cell envelope</location>
    </subcellularLocation>
</comment>
<sequence length="326" mass="34326">MITRRFLFGAAVAMGMAGSMVQPAMAADPALTGEGMTVYFQMGGNPGDSATLARELGAKAAADLLKVKLMPQYAGWDQQKMLEQANQALAAQPDAIVVMGHSGTDSMKRFLDEAKEAGIVVVTNNTRLPGTGLSYFGLDNYAAGKLLGEQMIAAGLKSGDKAVIYGTFEQTAHADISRGTIEAFDAAGVTYDKLQWSNEAVQDPSLAVPVIASYLQSNPDVKAIAVPGHSGITAVLAKVMEAAGKEPGSLITGGYDISPLTIDGLRKGYVTVVVDQQPYLQGYMPVLAAVLQKRYGIAGLEMNTGGGVFTKDNFEWVVPLVEQGVR</sequence>
<gene>
    <name evidence="6" type="ORF">OSH07_13185</name>
</gene>
<dbReference type="Proteomes" id="UP001144805">
    <property type="component" value="Unassembled WGS sequence"/>
</dbReference>
<evidence type="ECO:0000313" key="7">
    <source>
        <dbReference type="Proteomes" id="UP001144805"/>
    </source>
</evidence>
<keyword evidence="7" id="KW-1185">Reference proteome</keyword>
<reference evidence="6" key="1">
    <citation type="submission" date="2022-11" db="EMBL/GenBank/DDBJ databases">
        <title>Biodiversity and phylogenetic relationships of bacteria.</title>
        <authorList>
            <person name="Machado R.A.R."/>
            <person name="Bhat A."/>
            <person name="Loulou A."/>
            <person name="Kallel S."/>
        </authorList>
    </citation>
    <scope>NUCLEOTIDE SEQUENCE</scope>
    <source>
        <strain evidence="6">K-TC2</strain>
    </source>
</reference>
<dbReference type="GO" id="GO:0030246">
    <property type="term" value="F:carbohydrate binding"/>
    <property type="evidence" value="ECO:0007669"/>
    <property type="project" value="UniProtKB-ARBA"/>
</dbReference>
<dbReference type="Gene3D" id="3.40.50.2300">
    <property type="match status" value="2"/>
</dbReference>
<dbReference type="GO" id="GO:0030313">
    <property type="term" value="C:cell envelope"/>
    <property type="evidence" value="ECO:0007669"/>
    <property type="project" value="UniProtKB-SubCell"/>
</dbReference>
<evidence type="ECO:0000256" key="2">
    <source>
        <dbReference type="ARBA" id="ARBA00007639"/>
    </source>
</evidence>
<dbReference type="InterPro" id="IPR028082">
    <property type="entry name" value="Peripla_BP_I"/>
</dbReference>
<evidence type="ECO:0000256" key="3">
    <source>
        <dbReference type="ARBA" id="ARBA00022729"/>
    </source>
</evidence>
<accession>A0A9X3ILR6</accession>
<dbReference type="AlphaFoldDB" id="A0A9X3ILR6"/>
<feature type="signal peptide" evidence="4">
    <location>
        <begin position="1"/>
        <end position="26"/>
    </location>
</feature>
<comment type="similarity">
    <text evidence="2">Belongs to the bacterial solute-binding protein 2 family.</text>
</comment>
<evidence type="ECO:0000256" key="4">
    <source>
        <dbReference type="SAM" id="SignalP"/>
    </source>
</evidence>